<dbReference type="PANTHER" id="PTHR33744">
    <property type="entry name" value="CARBOHYDRATE DIACID REGULATOR"/>
    <property type="match status" value="1"/>
</dbReference>
<evidence type="ECO:0008006" key="6">
    <source>
        <dbReference type="Google" id="ProtNLM"/>
    </source>
</evidence>
<name>A0A4Y3QSC0_STRCI</name>
<dbReference type="Proteomes" id="UP000319210">
    <property type="component" value="Unassembled WGS sequence"/>
</dbReference>
<comment type="caution">
    <text evidence="4">The sequence shown here is derived from an EMBL/GenBank/DDBJ whole genome shotgun (WGS) entry which is preliminary data.</text>
</comment>
<evidence type="ECO:0000313" key="5">
    <source>
        <dbReference type="Proteomes" id="UP000319210"/>
    </source>
</evidence>
<dbReference type="PANTHER" id="PTHR33744:SF1">
    <property type="entry name" value="DNA-BINDING TRANSCRIPTIONAL ACTIVATOR ADER"/>
    <property type="match status" value="1"/>
</dbReference>
<dbReference type="OrthoDB" id="3190266at2"/>
<evidence type="ECO:0000259" key="2">
    <source>
        <dbReference type="Pfam" id="PF13556"/>
    </source>
</evidence>
<sequence>MTGASRIRVADLLADPLLHGAVTLAGHGGLERPVTDVSRHTADTPAAAADGTGDGIAGHLLVCDDSQITPPHRLDALVRRARTAHAAGLLIAAGGGRPLLSAVRLADRLELPVLWLENAEPATLLCELGIRVRAHELTRARTVLALVRQLGAKTSGHDILASARRTLAAPLSLVTSDGTPLLGDPVPLPAGLRLDLPVPQQTEHLLVHPVQPLHEGDSPRAAAWLAVPLERADPDRAETLAVSLAVVEPFVRSWLTGRRAGADRDAVFRAGLLTEITAARDTVSRDTVENALSLGWRLQDWHTGIHLTTDDPRTREDLDSLLAPLRSELARHRVHIVRPVDSGDGWAAWISSPAEPRPEEARRLLRALRITLAALPHTHGPALDIAGIGRPRRGPAGLADTLAEARDAASLARSHAFRPAVEHADELGVARLLATLQRSEVTRAFAETALAPLRDPEHTHLLDTLRAFLESGGSAVAAAQTLGVHRNTIGARIRQIRERLGIDLDDPSRRLALQMACRALDPHT</sequence>
<feature type="domain" description="PucR C-terminal helix-turn-helix" evidence="2">
    <location>
        <begin position="461"/>
        <end position="519"/>
    </location>
</feature>
<dbReference type="InterPro" id="IPR041522">
    <property type="entry name" value="CdaR_GGDEF"/>
</dbReference>
<dbReference type="Pfam" id="PF17853">
    <property type="entry name" value="GGDEF_2"/>
    <property type="match status" value="1"/>
</dbReference>
<evidence type="ECO:0000256" key="1">
    <source>
        <dbReference type="ARBA" id="ARBA00006754"/>
    </source>
</evidence>
<feature type="domain" description="CdaR GGDEF-like" evidence="3">
    <location>
        <begin position="286"/>
        <end position="410"/>
    </location>
</feature>
<gene>
    <name evidence="4" type="ORF">SCA03_06430</name>
</gene>
<dbReference type="AlphaFoldDB" id="A0A4Y3QSC0"/>
<evidence type="ECO:0000313" key="4">
    <source>
        <dbReference type="EMBL" id="GEB48092.1"/>
    </source>
</evidence>
<dbReference type="RefSeq" id="WP_086816677.1">
    <property type="nucleotide sequence ID" value="NZ_BJMM01000002.1"/>
</dbReference>
<accession>A0A4Y3QSC0</accession>
<dbReference type="Pfam" id="PF13556">
    <property type="entry name" value="HTH_30"/>
    <property type="match status" value="1"/>
</dbReference>
<dbReference type="InterPro" id="IPR051448">
    <property type="entry name" value="CdaR-like_regulators"/>
</dbReference>
<protein>
    <recommendedName>
        <fullName evidence="6">PucR family transcriptional regulator</fullName>
    </recommendedName>
</protein>
<evidence type="ECO:0000259" key="3">
    <source>
        <dbReference type="Pfam" id="PF17853"/>
    </source>
</evidence>
<dbReference type="EMBL" id="BJMM01000002">
    <property type="protein sequence ID" value="GEB48092.1"/>
    <property type="molecule type" value="Genomic_DNA"/>
</dbReference>
<keyword evidence="5" id="KW-1185">Reference proteome</keyword>
<proteinExistence type="inferred from homology"/>
<reference evidence="4 5" key="1">
    <citation type="submission" date="2019-06" db="EMBL/GenBank/DDBJ databases">
        <title>Whole genome shotgun sequence of Streptomyces cacaoi subsp. cacaoi NBRC 12748.</title>
        <authorList>
            <person name="Hosoyama A."/>
            <person name="Uohara A."/>
            <person name="Ohji S."/>
            <person name="Ichikawa N."/>
        </authorList>
    </citation>
    <scope>NUCLEOTIDE SEQUENCE [LARGE SCALE GENOMIC DNA]</scope>
    <source>
        <strain evidence="4 5">NBRC 12748</strain>
    </source>
</reference>
<dbReference type="Gene3D" id="1.10.10.2840">
    <property type="entry name" value="PucR C-terminal helix-turn-helix domain"/>
    <property type="match status" value="1"/>
</dbReference>
<organism evidence="4 5">
    <name type="scientific">Streptomyces cacaoi</name>
    <dbReference type="NCBI Taxonomy" id="1898"/>
    <lineage>
        <taxon>Bacteria</taxon>
        <taxon>Bacillati</taxon>
        <taxon>Actinomycetota</taxon>
        <taxon>Actinomycetes</taxon>
        <taxon>Kitasatosporales</taxon>
        <taxon>Streptomycetaceae</taxon>
        <taxon>Streptomyces</taxon>
    </lineage>
</organism>
<comment type="similarity">
    <text evidence="1">Belongs to the CdaR family.</text>
</comment>
<dbReference type="InterPro" id="IPR025736">
    <property type="entry name" value="PucR_C-HTH_dom"/>
</dbReference>
<dbReference type="InterPro" id="IPR042070">
    <property type="entry name" value="PucR_C-HTH_sf"/>
</dbReference>